<keyword evidence="2" id="KW-0963">Cytoplasm</keyword>
<sequence>MEEETEYIKLPVEDRCVHKLWKARLHGYEEAAKLFRQIDDEKSPEFGKFLGLVKKFVVDSNAVAQEKGLEAVLAYVENYALAGK</sequence>
<dbReference type="InterPro" id="IPR045110">
    <property type="entry name" value="XMAP215"/>
</dbReference>
<dbReference type="Pfam" id="PF21041">
    <property type="entry name" value="XMAP215_CLASP_TOG"/>
    <property type="match status" value="1"/>
</dbReference>
<comment type="subcellular location">
    <subcellularLocation>
        <location evidence="1">Cytoplasm</location>
    </subcellularLocation>
</comment>
<comment type="caution">
    <text evidence="4">The sequence shown here is derived from an EMBL/GenBank/DDBJ whole genome shotgun (WGS) entry which is preliminary data.</text>
</comment>
<protein>
    <recommendedName>
        <fullName evidence="3">XMAP215/Dis1/CLASP TOG domain-containing protein</fullName>
    </recommendedName>
</protein>
<organism evidence="4 5">
    <name type="scientific">Timema podura</name>
    <name type="common">Walking stick</name>
    <dbReference type="NCBI Taxonomy" id="61482"/>
    <lineage>
        <taxon>Eukaryota</taxon>
        <taxon>Metazoa</taxon>
        <taxon>Ecdysozoa</taxon>
        <taxon>Arthropoda</taxon>
        <taxon>Hexapoda</taxon>
        <taxon>Insecta</taxon>
        <taxon>Pterygota</taxon>
        <taxon>Neoptera</taxon>
        <taxon>Polyneoptera</taxon>
        <taxon>Phasmatodea</taxon>
        <taxon>Timematodea</taxon>
        <taxon>Timematoidea</taxon>
        <taxon>Timematidae</taxon>
        <taxon>Timema</taxon>
    </lineage>
</organism>
<feature type="domain" description="XMAP215/Dis1/CLASP TOG" evidence="3">
    <location>
        <begin position="6"/>
        <end position="80"/>
    </location>
</feature>
<keyword evidence="5" id="KW-1185">Reference proteome</keyword>
<dbReference type="PANTHER" id="PTHR12609">
    <property type="entry name" value="MICROTUBULE ASSOCIATED PROTEIN XMAP215"/>
    <property type="match status" value="1"/>
</dbReference>
<name>A0ABN7PEI4_TIMPD</name>
<dbReference type="InterPro" id="IPR011989">
    <property type="entry name" value="ARM-like"/>
</dbReference>
<accession>A0ABN7PEI4</accession>
<dbReference type="Proteomes" id="UP001153148">
    <property type="component" value="Unassembled WGS sequence"/>
</dbReference>
<evidence type="ECO:0000256" key="1">
    <source>
        <dbReference type="ARBA" id="ARBA00004496"/>
    </source>
</evidence>
<reference evidence="4" key="1">
    <citation type="submission" date="2021-03" db="EMBL/GenBank/DDBJ databases">
        <authorList>
            <person name="Tran Van P."/>
        </authorList>
    </citation>
    <scope>NUCLEOTIDE SEQUENCE</scope>
</reference>
<evidence type="ECO:0000256" key="2">
    <source>
        <dbReference type="ARBA" id="ARBA00022490"/>
    </source>
</evidence>
<dbReference type="InterPro" id="IPR048491">
    <property type="entry name" value="XMAP215_CLASP_TOG"/>
</dbReference>
<evidence type="ECO:0000259" key="3">
    <source>
        <dbReference type="Pfam" id="PF21041"/>
    </source>
</evidence>
<evidence type="ECO:0000313" key="5">
    <source>
        <dbReference type="Proteomes" id="UP001153148"/>
    </source>
</evidence>
<gene>
    <name evidence="4" type="ORF">TPAB3V08_LOCUS10910</name>
</gene>
<dbReference type="Gene3D" id="1.25.10.10">
    <property type="entry name" value="Leucine-rich Repeat Variant"/>
    <property type="match status" value="1"/>
</dbReference>
<dbReference type="EMBL" id="CAJPIN010030400">
    <property type="protein sequence ID" value="CAG2063963.1"/>
    <property type="molecule type" value="Genomic_DNA"/>
</dbReference>
<proteinExistence type="predicted"/>
<evidence type="ECO:0000313" key="4">
    <source>
        <dbReference type="EMBL" id="CAG2063963.1"/>
    </source>
</evidence>